<evidence type="ECO:0000256" key="2">
    <source>
        <dbReference type="ARBA" id="ARBA00006448"/>
    </source>
</evidence>
<dbReference type="OrthoDB" id="9793799at2"/>
<dbReference type="eggNOG" id="COG2323">
    <property type="taxonomic scope" value="Bacteria"/>
</dbReference>
<protein>
    <recommendedName>
        <fullName evidence="13">DUF421 domain-containing protein</fullName>
    </recommendedName>
</protein>
<feature type="transmembrane region" description="Helical" evidence="8">
    <location>
        <begin position="67"/>
        <end position="86"/>
    </location>
</feature>
<evidence type="ECO:0000259" key="9">
    <source>
        <dbReference type="Pfam" id="PF04239"/>
    </source>
</evidence>
<dbReference type="PANTHER" id="PTHR34582:SF6">
    <property type="entry name" value="UPF0702 TRANSMEMBRANE PROTEIN YCAP"/>
    <property type="match status" value="1"/>
</dbReference>
<comment type="caution">
    <text evidence="11">The sequence shown here is derived from an EMBL/GenBank/DDBJ whole genome shotgun (WGS) entry which is preliminary data.</text>
</comment>
<dbReference type="RefSeq" id="WP_009194783.1">
    <property type="nucleotide sequence ID" value="NZ_AODQ01000025.1"/>
</dbReference>
<dbReference type="EMBL" id="AODQ01000025">
    <property type="protein sequence ID" value="EMR03450.1"/>
    <property type="molecule type" value="Genomic_DNA"/>
</dbReference>
<dbReference type="Proteomes" id="UP000011910">
    <property type="component" value="Unassembled WGS sequence"/>
</dbReference>
<feature type="transmembrane region" description="Helical" evidence="8">
    <location>
        <begin position="6"/>
        <end position="32"/>
    </location>
</feature>
<dbReference type="InterPro" id="IPR048454">
    <property type="entry name" value="YetF_N"/>
</dbReference>
<comment type="subcellular location">
    <subcellularLocation>
        <location evidence="1">Cell membrane</location>
        <topology evidence="1">Multi-pass membrane protein</topology>
    </subcellularLocation>
</comment>
<dbReference type="PATRIC" id="fig|1279009.4.peg.1402"/>
<keyword evidence="4 8" id="KW-0812">Transmembrane</keyword>
<evidence type="ECO:0000256" key="3">
    <source>
        <dbReference type="ARBA" id="ARBA00022475"/>
    </source>
</evidence>
<dbReference type="AlphaFoldDB" id="M7NNZ9"/>
<evidence type="ECO:0000256" key="4">
    <source>
        <dbReference type="ARBA" id="ARBA00022692"/>
    </source>
</evidence>
<reference evidence="11 12" key="1">
    <citation type="journal article" date="2013" name="Genome Announc.">
        <title>Draft Genome Sequence of Cesiribacter andamanensis Strain AMV16T, Isolated from a Soil Sample from a Mud Volcano in the Andaman Islands, India.</title>
        <authorList>
            <person name="Shivaji S."/>
            <person name="Ara S."/>
            <person name="Begum Z."/>
            <person name="Srinivas T.N."/>
            <person name="Singh A."/>
            <person name="Kumar Pinnaka A."/>
        </authorList>
    </citation>
    <scope>NUCLEOTIDE SEQUENCE [LARGE SCALE GENOMIC DNA]</scope>
    <source>
        <strain evidence="11 12">AMV16</strain>
    </source>
</reference>
<keyword evidence="6 8" id="KW-0472">Membrane</keyword>
<keyword evidence="3" id="KW-1003">Cell membrane</keyword>
<evidence type="ECO:0000256" key="7">
    <source>
        <dbReference type="SAM" id="MobiDB-lite"/>
    </source>
</evidence>
<organism evidence="11 12">
    <name type="scientific">Cesiribacter andamanensis AMV16</name>
    <dbReference type="NCBI Taxonomy" id="1279009"/>
    <lineage>
        <taxon>Bacteria</taxon>
        <taxon>Pseudomonadati</taxon>
        <taxon>Bacteroidota</taxon>
        <taxon>Cytophagia</taxon>
        <taxon>Cytophagales</taxon>
        <taxon>Cesiribacteraceae</taxon>
        <taxon>Cesiribacter</taxon>
    </lineage>
</organism>
<dbReference type="Pfam" id="PF20730">
    <property type="entry name" value="YetF_N"/>
    <property type="match status" value="1"/>
</dbReference>
<dbReference type="Pfam" id="PF04239">
    <property type="entry name" value="DUF421"/>
    <property type="match status" value="1"/>
</dbReference>
<keyword evidence="12" id="KW-1185">Reference proteome</keyword>
<dbReference type="InterPro" id="IPR007353">
    <property type="entry name" value="DUF421"/>
</dbReference>
<accession>M7NNZ9</accession>
<comment type="similarity">
    <text evidence="2">Belongs to the UPF0702 family.</text>
</comment>
<evidence type="ECO:0000256" key="1">
    <source>
        <dbReference type="ARBA" id="ARBA00004651"/>
    </source>
</evidence>
<dbReference type="PANTHER" id="PTHR34582">
    <property type="entry name" value="UPF0702 TRANSMEMBRANE PROTEIN YCAP"/>
    <property type="match status" value="1"/>
</dbReference>
<feature type="domain" description="YetF-like N-terminal transmembrane" evidence="10">
    <location>
        <begin position="26"/>
        <end position="87"/>
    </location>
</feature>
<proteinExistence type="inferred from homology"/>
<evidence type="ECO:0000313" key="12">
    <source>
        <dbReference type="Proteomes" id="UP000011910"/>
    </source>
</evidence>
<dbReference type="GO" id="GO:0005886">
    <property type="term" value="C:plasma membrane"/>
    <property type="evidence" value="ECO:0007669"/>
    <property type="project" value="UniProtKB-SubCell"/>
</dbReference>
<dbReference type="InterPro" id="IPR023090">
    <property type="entry name" value="UPF0702_alpha/beta_dom_sf"/>
</dbReference>
<evidence type="ECO:0000256" key="5">
    <source>
        <dbReference type="ARBA" id="ARBA00022989"/>
    </source>
</evidence>
<evidence type="ECO:0000313" key="11">
    <source>
        <dbReference type="EMBL" id="EMR03450.1"/>
    </source>
</evidence>
<evidence type="ECO:0008006" key="13">
    <source>
        <dbReference type="Google" id="ProtNLM"/>
    </source>
</evidence>
<dbReference type="STRING" id="1279009.ADICEAN_01383"/>
<feature type="domain" description="YetF C-terminal" evidence="9">
    <location>
        <begin position="93"/>
        <end position="171"/>
    </location>
</feature>
<name>M7NNZ9_9BACT</name>
<keyword evidence="5 8" id="KW-1133">Transmembrane helix</keyword>
<gene>
    <name evidence="11" type="ORF">ADICEAN_01383</name>
</gene>
<evidence type="ECO:0000256" key="8">
    <source>
        <dbReference type="SAM" id="Phobius"/>
    </source>
</evidence>
<evidence type="ECO:0000256" key="6">
    <source>
        <dbReference type="ARBA" id="ARBA00023136"/>
    </source>
</evidence>
<sequence>MDDIAFFWSGWAPLLRIVVVGSLTYVSIIAILRLSGKRTLASMNAFDFVVTVALGSAYGRILTAKQVSLAEAITTFALLAVLQMMLSRLESKNWFHQLITAQPTLLFYRGRFMEKAMQEQRVRKDALLSAVRQNKLSSLEEVEAIVLETDGSVSVIQRSDRSDQSAYQPLVDRQFPEKR</sequence>
<evidence type="ECO:0000259" key="10">
    <source>
        <dbReference type="Pfam" id="PF20730"/>
    </source>
</evidence>
<dbReference type="Gene3D" id="3.30.240.20">
    <property type="entry name" value="bsu07140 like domains"/>
    <property type="match status" value="1"/>
</dbReference>
<feature type="region of interest" description="Disordered" evidence="7">
    <location>
        <begin position="157"/>
        <end position="179"/>
    </location>
</feature>